<dbReference type="Gene3D" id="3.30.420.40">
    <property type="match status" value="2"/>
</dbReference>
<proteinExistence type="predicted"/>
<dbReference type="AlphaFoldDB" id="A0A6J6M560"/>
<evidence type="ECO:0000313" key="2">
    <source>
        <dbReference type="EMBL" id="CAB4667885.1"/>
    </source>
</evidence>
<dbReference type="EMBL" id="CAFBLE010000017">
    <property type="protein sequence ID" value="CAB4876423.1"/>
    <property type="molecule type" value="Genomic_DNA"/>
</dbReference>
<dbReference type="EMBL" id="CAEZZC010000013">
    <property type="protein sequence ID" value="CAB4753765.1"/>
    <property type="molecule type" value="Genomic_DNA"/>
</dbReference>
<dbReference type="PANTHER" id="PTHR43190:SF3">
    <property type="entry name" value="N-ACETYL-D-GLUCOSAMINE KINASE"/>
    <property type="match status" value="1"/>
</dbReference>
<dbReference type="CDD" id="cd24007">
    <property type="entry name" value="ASKHA_NBD_eukNAGK-like"/>
    <property type="match status" value="1"/>
</dbReference>
<sequence>MPRYFIGIDGGGTKTHACLVDESGKIIASAANGAANWERIGINQTEIALNQVIDETITTAKVLRSDVAGYTFALAGIDWDSDSEMFAPFVATNNLGERASFINDSVAALYAGIPSGIGCASIAGTGGKTVGHDGKKSARTMGMSLGEGGGAGQLMDVAINRMARAENGQAGKTRLTQVLPTHFGMNDIHVFFKAIAREAMSVPEELAPVVFELANEEDAGAIEVCEIVARQHAQDVVGIANLLNFENNAFDVVRAGGLHTANLGAFNSAFENVLASSYPLARSIVLDIAPVIGAAIHAAAQILGPLPEPFLKQVFSGARQVAL</sequence>
<evidence type="ECO:0000259" key="1">
    <source>
        <dbReference type="Pfam" id="PF01869"/>
    </source>
</evidence>
<dbReference type="InterPro" id="IPR043129">
    <property type="entry name" value="ATPase_NBD"/>
</dbReference>
<organism evidence="2">
    <name type="scientific">freshwater metagenome</name>
    <dbReference type="NCBI Taxonomy" id="449393"/>
    <lineage>
        <taxon>unclassified sequences</taxon>
        <taxon>metagenomes</taxon>
        <taxon>ecological metagenomes</taxon>
    </lineage>
</organism>
<evidence type="ECO:0000313" key="6">
    <source>
        <dbReference type="EMBL" id="CAB5059618.1"/>
    </source>
</evidence>
<dbReference type="SUPFAM" id="SSF53067">
    <property type="entry name" value="Actin-like ATPase domain"/>
    <property type="match status" value="1"/>
</dbReference>
<dbReference type="PANTHER" id="PTHR43190">
    <property type="entry name" value="N-ACETYL-D-GLUCOSAMINE KINASE"/>
    <property type="match status" value="1"/>
</dbReference>
<gene>
    <name evidence="2" type="ORF">UFOPK2289_00945</name>
    <name evidence="3" type="ORF">UFOPK2822_00981</name>
    <name evidence="4" type="ORF">UFOPK3346_01358</name>
    <name evidence="5" type="ORF">UFOPK3670_00989</name>
    <name evidence="6" type="ORF">UFOPK4308_00933</name>
</gene>
<reference evidence="2" key="1">
    <citation type="submission" date="2020-05" db="EMBL/GenBank/DDBJ databases">
        <authorList>
            <person name="Chiriac C."/>
            <person name="Salcher M."/>
            <person name="Ghai R."/>
            <person name="Kavagutti S V."/>
        </authorList>
    </citation>
    <scope>NUCLEOTIDE SEQUENCE</scope>
</reference>
<protein>
    <submittedName>
        <fullName evidence="2">Unannotated protein</fullName>
    </submittedName>
</protein>
<dbReference type="Pfam" id="PF01869">
    <property type="entry name" value="BcrAD_BadFG"/>
    <property type="match status" value="1"/>
</dbReference>
<dbReference type="EMBL" id="CAFBQL010000006">
    <property type="protein sequence ID" value="CAB5059618.1"/>
    <property type="molecule type" value="Genomic_DNA"/>
</dbReference>
<dbReference type="InterPro" id="IPR002731">
    <property type="entry name" value="ATPase_BadF"/>
</dbReference>
<evidence type="ECO:0000313" key="3">
    <source>
        <dbReference type="EMBL" id="CAB4753765.1"/>
    </source>
</evidence>
<name>A0A6J6M560_9ZZZZ</name>
<feature type="domain" description="ATPase BadF/BadG/BcrA/BcrD type" evidence="1">
    <location>
        <begin position="6"/>
        <end position="298"/>
    </location>
</feature>
<evidence type="ECO:0000313" key="5">
    <source>
        <dbReference type="EMBL" id="CAB4926176.1"/>
    </source>
</evidence>
<dbReference type="EMBL" id="CAEZWT010000026">
    <property type="protein sequence ID" value="CAB4667885.1"/>
    <property type="molecule type" value="Genomic_DNA"/>
</dbReference>
<dbReference type="InterPro" id="IPR052519">
    <property type="entry name" value="Euk-type_GlcNAc_Kinase"/>
</dbReference>
<dbReference type="EMBL" id="CAFBMV010000006">
    <property type="protein sequence ID" value="CAB4926176.1"/>
    <property type="molecule type" value="Genomic_DNA"/>
</dbReference>
<accession>A0A6J6M560</accession>
<evidence type="ECO:0000313" key="4">
    <source>
        <dbReference type="EMBL" id="CAB4876423.1"/>
    </source>
</evidence>